<gene>
    <name evidence="2" type="ORF">MFIFM68171_06347</name>
</gene>
<evidence type="ECO:0000256" key="1">
    <source>
        <dbReference type="SAM" id="MobiDB-lite"/>
    </source>
</evidence>
<sequence length="361" mass="38604">MFAAQACSEHHRKRGREEDYADISVGGTLGFTEHRSKRVQSLPLRTSPTSKRWAEPPNFPPSNPTFAMPGPPRTMTPISSDAEEPVLEEHVWADEPELIPPKSSAITVSEVSDGDMDMMDTADPVSSGPGDSAAANNTGRIPTPIHCSFAAQVRGNSWNDACVTLRRGPPLATTPEEPNAMAFNSNWSVGITGQNAAMTGHESVPRFLDGAAATADVMSDWNMVQHRRLPSPISECGGEDSLGSPGMVLDSSPQRGGRLSQVTHQHPLLAGLPPRASSAMEGGQFARNGSPGADSQNGNAMDVESPATPSPKKGHTRSRHTLNSWTALQPGMTRSFSIGYRADCEKCQKKVPGHFNHIIIS</sequence>
<feature type="region of interest" description="Disordered" evidence="1">
    <location>
        <begin position="269"/>
        <end position="326"/>
    </location>
</feature>
<dbReference type="RefSeq" id="XP_070917868.1">
    <property type="nucleotide sequence ID" value="XM_071061767.1"/>
</dbReference>
<dbReference type="Proteomes" id="UP001628179">
    <property type="component" value="Unassembled WGS sequence"/>
</dbReference>
<keyword evidence="3" id="KW-1185">Reference proteome</keyword>
<proteinExistence type="predicted"/>
<feature type="region of interest" description="Disordered" evidence="1">
    <location>
        <begin position="33"/>
        <end position="69"/>
    </location>
</feature>
<evidence type="ECO:0000313" key="2">
    <source>
        <dbReference type="EMBL" id="GAB1316137.1"/>
    </source>
</evidence>
<dbReference type="GO" id="GO:0003677">
    <property type="term" value="F:DNA binding"/>
    <property type="evidence" value="ECO:0007669"/>
    <property type="project" value="UniProtKB-KW"/>
</dbReference>
<organism evidence="2 3">
    <name type="scientific">Madurella fahalii</name>
    <dbReference type="NCBI Taxonomy" id="1157608"/>
    <lineage>
        <taxon>Eukaryota</taxon>
        <taxon>Fungi</taxon>
        <taxon>Dikarya</taxon>
        <taxon>Ascomycota</taxon>
        <taxon>Pezizomycotina</taxon>
        <taxon>Sordariomycetes</taxon>
        <taxon>Sordariomycetidae</taxon>
        <taxon>Sordariales</taxon>
        <taxon>Sordariales incertae sedis</taxon>
        <taxon>Madurella</taxon>
    </lineage>
</organism>
<feature type="compositionally biased region" description="Pro residues" evidence="1">
    <location>
        <begin position="57"/>
        <end position="69"/>
    </location>
</feature>
<protein>
    <submittedName>
        <fullName evidence="2">Homeobox domain-containing protein</fullName>
    </submittedName>
</protein>
<dbReference type="GeneID" id="98177090"/>
<keyword evidence="2" id="KW-0238">DNA-binding</keyword>
<keyword evidence="2" id="KW-0371">Homeobox</keyword>
<evidence type="ECO:0000313" key="3">
    <source>
        <dbReference type="Proteomes" id="UP001628179"/>
    </source>
</evidence>
<feature type="region of interest" description="Disordered" evidence="1">
    <location>
        <begin position="1"/>
        <end position="21"/>
    </location>
</feature>
<accession>A0ABQ0GEH1</accession>
<reference evidence="2 3" key="1">
    <citation type="submission" date="2024-09" db="EMBL/GenBank/DDBJ databases">
        <title>Itraconazole resistance in Madurella fahalii resulting from another homologue of gene encoding cytochrome P450 14-alpha sterol demethylase (CYP51).</title>
        <authorList>
            <person name="Yoshioka I."/>
            <person name="Fahal A.H."/>
            <person name="Kaneko S."/>
            <person name="Yaguchi T."/>
        </authorList>
    </citation>
    <scope>NUCLEOTIDE SEQUENCE [LARGE SCALE GENOMIC DNA]</scope>
    <source>
        <strain evidence="2 3">IFM 68171</strain>
    </source>
</reference>
<comment type="caution">
    <text evidence="2">The sequence shown here is derived from an EMBL/GenBank/DDBJ whole genome shotgun (WGS) entry which is preliminary data.</text>
</comment>
<name>A0ABQ0GEH1_9PEZI</name>
<dbReference type="EMBL" id="BAAFSV010000003">
    <property type="protein sequence ID" value="GAB1316137.1"/>
    <property type="molecule type" value="Genomic_DNA"/>
</dbReference>